<organism evidence="2 3">
    <name type="scientific">Monascus purpureus</name>
    <name type="common">Red mold</name>
    <name type="synonym">Monascus anka</name>
    <dbReference type="NCBI Taxonomy" id="5098"/>
    <lineage>
        <taxon>Eukaryota</taxon>
        <taxon>Fungi</taxon>
        <taxon>Dikarya</taxon>
        <taxon>Ascomycota</taxon>
        <taxon>Pezizomycotina</taxon>
        <taxon>Eurotiomycetes</taxon>
        <taxon>Eurotiomycetidae</taxon>
        <taxon>Eurotiales</taxon>
        <taxon>Aspergillaceae</taxon>
        <taxon>Monascus</taxon>
    </lineage>
</organism>
<evidence type="ECO:0000256" key="1">
    <source>
        <dbReference type="SAM" id="MobiDB-lite"/>
    </source>
</evidence>
<feature type="compositionally biased region" description="Polar residues" evidence="1">
    <location>
        <begin position="32"/>
        <end position="42"/>
    </location>
</feature>
<accession>A0A507R0S4</accession>
<comment type="caution">
    <text evidence="2">The sequence shown here is derived from an EMBL/GenBank/DDBJ whole genome shotgun (WGS) entry which is preliminary data.</text>
</comment>
<dbReference type="AlphaFoldDB" id="A0A507R0S4"/>
<sequence length="209" mass="22250">MDSESFPEKPPLRTSSDYHDDDPGSGDADQLTKATSDSSSDSRGACTLPPACGILKPLSDSILLPSSGYVAALKGQRSMGEIMHPARFQAQGPSAGRWHVPSEPQEKITVLYSERTSFSCQKVTPPGTQGGRHDSLSESVNNGPNEEGLGEPMASPAALFGQGRPGTATDETGLSSSQPVQIRSQTQQVLRGVDAEGARTWKRLIIEYH</sequence>
<name>A0A507R0S4_MONPU</name>
<feature type="compositionally biased region" description="Polar residues" evidence="1">
    <location>
        <begin position="169"/>
        <end position="186"/>
    </location>
</feature>
<dbReference type="EMBL" id="VIFY01000024">
    <property type="protein sequence ID" value="TQB75020.1"/>
    <property type="molecule type" value="Genomic_DNA"/>
</dbReference>
<reference evidence="2 3" key="1">
    <citation type="submission" date="2019-06" db="EMBL/GenBank/DDBJ databases">
        <title>Wine fermentation using esterase from Monascus purpureus.</title>
        <authorList>
            <person name="Geng C."/>
            <person name="Zhang Y."/>
        </authorList>
    </citation>
    <scope>NUCLEOTIDE SEQUENCE [LARGE SCALE GENOMIC DNA]</scope>
    <source>
        <strain evidence="2">HQ1</strain>
    </source>
</reference>
<feature type="region of interest" description="Disordered" evidence="1">
    <location>
        <begin position="1"/>
        <end position="48"/>
    </location>
</feature>
<dbReference type="Proteomes" id="UP000319663">
    <property type="component" value="Unassembled WGS sequence"/>
</dbReference>
<proteinExistence type="predicted"/>
<gene>
    <name evidence="2" type="ORF">MPDQ_003816</name>
</gene>
<feature type="compositionally biased region" description="Basic and acidic residues" evidence="1">
    <location>
        <begin position="1"/>
        <end position="22"/>
    </location>
</feature>
<keyword evidence="3" id="KW-1185">Reference proteome</keyword>
<feature type="region of interest" description="Disordered" evidence="1">
    <location>
        <begin position="120"/>
        <end position="186"/>
    </location>
</feature>
<protein>
    <submittedName>
        <fullName evidence="2">Uncharacterized protein</fullName>
    </submittedName>
</protein>
<evidence type="ECO:0000313" key="3">
    <source>
        <dbReference type="Proteomes" id="UP000319663"/>
    </source>
</evidence>
<evidence type="ECO:0000313" key="2">
    <source>
        <dbReference type="EMBL" id="TQB75020.1"/>
    </source>
</evidence>